<dbReference type="NCBIfam" id="TIGR01552">
    <property type="entry name" value="phd_fam"/>
    <property type="match status" value="1"/>
</dbReference>
<comment type="similarity">
    <text evidence="1 2">Belongs to the phD/YefM antitoxin family.</text>
</comment>
<sequence>MKTWQLQHAKNHLSEVVRNAINEGPQAITLHGKPSAVVISFDEYNKAINVRKPDEPLSSFFHNSPLRNSGIALYVNRDVAFC</sequence>
<gene>
    <name evidence="3" type="ordered locus">Cpha266_1697</name>
</gene>
<dbReference type="EMBL" id="CP000492">
    <property type="protein sequence ID" value="ABL65715.1"/>
    <property type="molecule type" value="Genomic_DNA"/>
</dbReference>
<dbReference type="KEGG" id="cph:Cpha266_1697"/>
<accession>A1BH38</accession>
<evidence type="ECO:0000256" key="1">
    <source>
        <dbReference type="ARBA" id="ARBA00009981"/>
    </source>
</evidence>
<dbReference type="InterPro" id="IPR006442">
    <property type="entry name" value="Antitoxin_Phd/YefM"/>
</dbReference>
<reference evidence="3 4" key="1">
    <citation type="submission" date="2006-12" db="EMBL/GenBank/DDBJ databases">
        <title>Complete sequence of Chlorobium phaeobacteroides DSM 266.</title>
        <authorList>
            <consortium name="US DOE Joint Genome Institute"/>
            <person name="Copeland A."/>
            <person name="Lucas S."/>
            <person name="Lapidus A."/>
            <person name="Barry K."/>
            <person name="Detter J.C."/>
            <person name="Glavina del Rio T."/>
            <person name="Hammon N."/>
            <person name="Israni S."/>
            <person name="Pitluck S."/>
            <person name="Goltsman E."/>
            <person name="Schmutz J."/>
            <person name="Larimer F."/>
            <person name="Land M."/>
            <person name="Hauser L."/>
            <person name="Mikhailova N."/>
            <person name="Li T."/>
            <person name="Overmann J."/>
            <person name="Bryant D.A."/>
            <person name="Richardson P."/>
        </authorList>
    </citation>
    <scope>NUCLEOTIDE SEQUENCE [LARGE SCALE GENOMIC DNA]</scope>
    <source>
        <strain evidence="3 4">DSM 266</strain>
    </source>
</reference>
<dbReference type="Gene3D" id="3.40.1620.10">
    <property type="entry name" value="YefM-like domain"/>
    <property type="match status" value="1"/>
</dbReference>
<dbReference type="Proteomes" id="UP000008701">
    <property type="component" value="Chromosome"/>
</dbReference>
<dbReference type="InterPro" id="IPR036165">
    <property type="entry name" value="YefM-like_sf"/>
</dbReference>
<dbReference type="HOGENOM" id="CLU_163140_1_3_10"/>
<evidence type="ECO:0000313" key="4">
    <source>
        <dbReference type="Proteomes" id="UP000008701"/>
    </source>
</evidence>
<comment type="function">
    <text evidence="2">Antitoxin component of a type II toxin-antitoxin (TA) system.</text>
</comment>
<evidence type="ECO:0000313" key="3">
    <source>
        <dbReference type="EMBL" id="ABL65715.1"/>
    </source>
</evidence>
<dbReference type="AlphaFoldDB" id="A1BH38"/>
<name>A1BH38_CHLPD</name>
<dbReference type="Pfam" id="PF02604">
    <property type="entry name" value="PhdYeFM_antitox"/>
    <property type="match status" value="1"/>
</dbReference>
<dbReference type="STRING" id="290317.Cpha266_1697"/>
<protein>
    <recommendedName>
        <fullName evidence="2">Antitoxin</fullName>
    </recommendedName>
</protein>
<dbReference type="SUPFAM" id="SSF143120">
    <property type="entry name" value="YefM-like"/>
    <property type="match status" value="1"/>
</dbReference>
<organism evidence="3 4">
    <name type="scientific">Chlorobium phaeobacteroides (strain DSM 266 / SMG 266 / 2430)</name>
    <dbReference type="NCBI Taxonomy" id="290317"/>
    <lineage>
        <taxon>Bacteria</taxon>
        <taxon>Pseudomonadati</taxon>
        <taxon>Chlorobiota</taxon>
        <taxon>Chlorobiia</taxon>
        <taxon>Chlorobiales</taxon>
        <taxon>Chlorobiaceae</taxon>
        <taxon>Chlorobium/Pelodictyon group</taxon>
        <taxon>Chlorobium</taxon>
    </lineage>
</organism>
<dbReference type="eggNOG" id="COG2161">
    <property type="taxonomic scope" value="Bacteria"/>
</dbReference>
<dbReference type="OrthoDB" id="72009at2"/>
<keyword evidence="4" id="KW-1185">Reference proteome</keyword>
<dbReference type="RefSeq" id="WP_011745524.1">
    <property type="nucleotide sequence ID" value="NC_008639.1"/>
</dbReference>
<evidence type="ECO:0000256" key="2">
    <source>
        <dbReference type="RuleBase" id="RU362080"/>
    </source>
</evidence>
<proteinExistence type="inferred from homology"/>